<gene>
    <name evidence="1" type="ORF">NEPTK9_001097</name>
</gene>
<keyword evidence="2" id="KW-1185">Reference proteome</keyword>
<dbReference type="EMBL" id="JAAEJV010000029">
    <property type="protein sequence ID" value="MBF5059581.1"/>
    <property type="molecule type" value="Genomic_DNA"/>
</dbReference>
<proteinExistence type="predicted"/>
<accession>A0ABS0AZM5</accession>
<reference evidence="1 2" key="1">
    <citation type="submission" date="2020-01" db="EMBL/GenBank/DDBJ databases">
        <title>Draft genome sequence of Cand. Neptunochlamydia vexilliferae K9.</title>
        <authorList>
            <person name="Schulz F."/>
            <person name="Koestlbacher S."/>
            <person name="Wascher F."/>
            <person name="Pizzetti I."/>
            <person name="Horn M."/>
        </authorList>
    </citation>
    <scope>NUCLEOTIDE SEQUENCE [LARGE SCALE GENOMIC DNA]</scope>
    <source>
        <strain evidence="1 2">K9</strain>
    </source>
</reference>
<dbReference type="Proteomes" id="UP001194714">
    <property type="component" value="Unassembled WGS sequence"/>
</dbReference>
<organism evidence="1 2">
    <name type="scientific">Candidatus Neptunichlamydia vexilliferae</name>
    <dbReference type="NCBI Taxonomy" id="1651774"/>
    <lineage>
        <taxon>Bacteria</taxon>
        <taxon>Pseudomonadati</taxon>
        <taxon>Chlamydiota</taxon>
        <taxon>Chlamydiia</taxon>
        <taxon>Parachlamydiales</taxon>
        <taxon>Simkaniaceae</taxon>
        <taxon>Candidatus Neptunichlamydia</taxon>
    </lineage>
</organism>
<sequence length="141" mass="16275">MNQEDKKSVIINFREELEKFTTDVNQLAQNGGLCTEREFLQKIADDVNHLYASCIKVQKAEDEEIEEIGSIIQNIFVQPLAVKRHQRVTILNAVETFNGESESDLFHIMEAYVKHPETTKSFLRELELLTHDLDEALRKTA</sequence>
<dbReference type="RefSeq" id="WP_194847884.1">
    <property type="nucleotide sequence ID" value="NZ_JAAEJV010000029.1"/>
</dbReference>
<evidence type="ECO:0000313" key="2">
    <source>
        <dbReference type="Proteomes" id="UP001194714"/>
    </source>
</evidence>
<comment type="caution">
    <text evidence="1">The sequence shown here is derived from an EMBL/GenBank/DDBJ whole genome shotgun (WGS) entry which is preliminary data.</text>
</comment>
<protein>
    <submittedName>
        <fullName evidence="1">Uncharacterized protein</fullName>
    </submittedName>
</protein>
<evidence type="ECO:0000313" key="1">
    <source>
        <dbReference type="EMBL" id="MBF5059581.1"/>
    </source>
</evidence>
<name>A0ABS0AZM5_9BACT</name>